<dbReference type="GO" id="GO:0006357">
    <property type="term" value="P:regulation of transcription by RNA polymerase II"/>
    <property type="evidence" value="ECO:0007669"/>
    <property type="project" value="TreeGrafter"/>
</dbReference>
<feature type="compositionally biased region" description="Basic and acidic residues" evidence="14">
    <location>
        <begin position="943"/>
        <end position="965"/>
    </location>
</feature>
<keyword evidence="10 13" id="KW-0539">Nucleus</keyword>
<dbReference type="GO" id="GO:0004402">
    <property type="term" value="F:histone acetyltransferase activity"/>
    <property type="evidence" value="ECO:0007669"/>
    <property type="project" value="InterPro"/>
</dbReference>
<evidence type="ECO:0000256" key="3">
    <source>
        <dbReference type="ARBA" id="ARBA00013184"/>
    </source>
</evidence>
<keyword evidence="5" id="KW-0479">Metal-binding</keyword>
<dbReference type="Pfam" id="PF01853">
    <property type="entry name" value="MOZ_SAS"/>
    <property type="match status" value="1"/>
</dbReference>
<dbReference type="InterPro" id="IPR002717">
    <property type="entry name" value="HAT_MYST-type"/>
</dbReference>
<dbReference type="Gene3D" id="1.10.10.10">
    <property type="entry name" value="Winged helix-like DNA-binding domain superfamily/Winged helix DNA-binding domain"/>
    <property type="match status" value="1"/>
</dbReference>
<evidence type="ECO:0000256" key="11">
    <source>
        <dbReference type="ARBA" id="ARBA00045805"/>
    </source>
</evidence>
<feature type="compositionally biased region" description="Acidic residues" evidence="14">
    <location>
        <begin position="18"/>
        <end position="38"/>
    </location>
</feature>
<feature type="active site" description="Proton donor/acceptor" evidence="12">
    <location>
        <position position="640"/>
    </location>
</feature>
<feature type="domain" description="MYST-type HAT" evidence="15">
    <location>
        <begin position="464"/>
        <end position="738"/>
    </location>
</feature>
<evidence type="ECO:0000256" key="2">
    <source>
        <dbReference type="ARBA" id="ARBA00010107"/>
    </source>
</evidence>
<dbReference type="Gene3D" id="3.30.60.60">
    <property type="entry name" value="N-acetyl transferase-like"/>
    <property type="match status" value="1"/>
</dbReference>
<evidence type="ECO:0000256" key="7">
    <source>
        <dbReference type="ARBA" id="ARBA00022833"/>
    </source>
</evidence>
<comment type="similarity">
    <text evidence="2 13">Belongs to the MYST (SAS/MOZ) family.</text>
</comment>
<protein>
    <recommendedName>
        <fullName evidence="3 13">Histone acetyltransferase</fullName>
        <ecNumber evidence="3 13">2.3.1.48</ecNumber>
    </recommendedName>
</protein>
<dbReference type="GO" id="GO:0005634">
    <property type="term" value="C:nucleus"/>
    <property type="evidence" value="ECO:0007669"/>
    <property type="project" value="UniProtKB-SubCell"/>
</dbReference>
<dbReference type="PROSITE" id="PS51726">
    <property type="entry name" value="MYST_HAT"/>
    <property type="match status" value="1"/>
</dbReference>
<feature type="region of interest" description="Disordered" evidence="14">
    <location>
        <begin position="351"/>
        <end position="384"/>
    </location>
</feature>
<dbReference type="EMBL" id="JQGA01000007">
    <property type="protein sequence ID" value="KGO78430.1"/>
    <property type="molecule type" value="Genomic_DNA"/>
</dbReference>
<name>A0A0A2LQ99_PENIT</name>
<dbReference type="InterPro" id="IPR040706">
    <property type="entry name" value="Zf-MYST"/>
</dbReference>
<dbReference type="PhylomeDB" id="A0A0A2LQ99"/>
<dbReference type="OMA" id="DNAHRQC"/>
<evidence type="ECO:0000256" key="5">
    <source>
        <dbReference type="ARBA" id="ARBA00022723"/>
    </source>
</evidence>
<comment type="function">
    <text evidence="11">Catalytic component of the NuA4 histone acetyltransferase (HAT) complex which is involved in epigenetic transcriptional activation of selected genes principally by acetylation of nucleosomal histones H4, H3, H2B, H2A and H2A variant H2A.Z. Acetylates histone H4 to form H4K5ac, H4K8ac, H4K12ac and H4K16ac, histone H3 to form H3K14ac, and histone H2A to form H2AK4ac and H2AK7ac. The NuA4 complex is involved in the DNA damage response and is required for chromosome segregation. The NuA4 complex plays a direct role in repair of DNA double-strand breaks (DSBs) through homologous recombination. Recruitment to promoters depends on H3K4me. Also acetylates non-histone proteins. In addition to protein acetyltransferase, can use different acyl-CoA substrates, such as 2-hydroxyisobutanoyl-CoA (2-hydroxyisobutyryl-CoA) or (2E)-butenoyl-CoA (crotonyl-CoA), and is able to mediate protein 2-hydroxyisobutyrylation and crotonylation, respectively.</text>
</comment>
<comment type="caution">
    <text evidence="16">The sequence shown here is derived from an EMBL/GenBank/DDBJ whole genome shotgun (WGS) entry which is preliminary data.</text>
</comment>
<dbReference type="OrthoDB" id="787137at2759"/>
<evidence type="ECO:0000256" key="14">
    <source>
        <dbReference type="SAM" id="MobiDB-lite"/>
    </source>
</evidence>
<dbReference type="Gene3D" id="3.40.630.30">
    <property type="match status" value="1"/>
</dbReference>
<evidence type="ECO:0000256" key="10">
    <source>
        <dbReference type="ARBA" id="ARBA00023242"/>
    </source>
</evidence>
<evidence type="ECO:0000256" key="8">
    <source>
        <dbReference type="ARBA" id="ARBA00022853"/>
    </source>
</evidence>
<evidence type="ECO:0000256" key="13">
    <source>
        <dbReference type="RuleBase" id="RU361211"/>
    </source>
</evidence>
<evidence type="ECO:0000256" key="9">
    <source>
        <dbReference type="ARBA" id="ARBA00022990"/>
    </source>
</evidence>
<dbReference type="HOGENOM" id="CLU_005327_1_2_1"/>
<feature type="compositionally biased region" description="Acidic residues" evidence="14">
    <location>
        <begin position="923"/>
        <end position="932"/>
    </location>
</feature>
<sequence>MAATVPPANDEPGKLDPPEDPADSDLDAEGEEETDLYEMDQQLQDAVHRAYTGEVDEDGPEEAADGNNSSINGLNGEDDDDNDEAEPVGAVKLPDDDAGSEEDYAESETADADADPGFEANDRDASEPESSDHESEAEDWEAESNGGEDVETDIRSGSNCLVCSQDEEHDPSEDFEEWLTCVVCGDHSHRQCAREQEAYDETEEPDTITNPTIETGLGASALPKELLPAHAGTHDEGFHSIFNTGVDDEMLNSSRSLRKRKASSIEAEEHTPVLRKRLRQTSFRSDHPILNDAALGGGDAPADGDVHSPARTRSVRVRRTRAVDREHCRVVARQFGKLIIGFRLDETKMSKITGSQIRPQRKKKKAPKPPPVAPEPQAHFVPLPPLSYNPMTLFDRETDDAKSKPYGGILSEIEQDTSRTLPTQFDRDRFEQARLKAEDEWQQKVKEAELNGEATAHASQKVSGPPSKIKSINFGGYEIETWYAAPYPEEYSRNRVLYICEFCLKYMNSDFVAWRHKLKCPAKHPPGDEIYRDRSVSIFEVDGRKNPVYCQNLCLLAKLFLGSKTLYYDVEPFLFYVMTEYDDLGCHFVGYFSKEKRPSSANNVSCILTLPIHQRKGYGNLLIDFSYLLTRIEGKNGSPEKPLSDMGLVSYRNYWRLILSYQLRDLKTPISIADLSDRTGMTADDIVSALEGLRALVRDPITKTYAIRLDHKYYNEVISGWESKGYVQLNPDALLWTPYIMGRSNQSHFDRAPIHAVAPREDLDEDEDETEARATDYEGNVRMGIGSDRDTLADSAGPPSTLALRPNDSHHSTAGKSEPPTIPNPAAGIPPSRFELWPPVPPAAPPKRRPGRPSGSTKLNNMSMTPTAPRNNGRNTPRRPSALATVTPGGSIRRGRSSIHTDSPAAEATPSQANGPEPKQSEVVEEEADPDEDVKNVAPGPKEAADVSEKEPEPVNEDVAVKEPVKTNGTDAAEPESEDKKTEAPTTPEKKANPISPSPGTPVPRRSNDNPKTPRSVNRKALVEKVHVVIPAEPGSASKSPTDADSDVDADADAEIDAEYEVDGDIVMQT</sequence>
<feature type="compositionally biased region" description="Polar residues" evidence="14">
    <location>
        <begin position="854"/>
        <end position="864"/>
    </location>
</feature>
<keyword evidence="6" id="KW-0863">Zinc-finger</keyword>
<comment type="subcellular location">
    <subcellularLocation>
        <location evidence="1 13">Nucleus</location>
    </subcellularLocation>
</comment>
<evidence type="ECO:0000256" key="6">
    <source>
        <dbReference type="ARBA" id="ARBA00022771"/>
    </source>
</evidence>
<keyword evidence="9" id="KW-0007">Acetylation</keyword>
<dbReference type="FunFam" id="3.40.630.30:FF:000001">
    <property type="entry name" value="Histone acetyltransferase"/>
    <property type="match status" value="1"/>
</dbReference>
<dbReference type="PANTHER" id="PTHR10615:SF161">
    <property type="entry name" value="HISTONE ACETYLTRANSFERASE KAT7"/>
    <property type="match status" value="1"/>
</dbReference>
<dbReference type="PANTHER" id="PTHR10615">
    <property type="entry name" value="HISTONE ACETYLTRANSFERASE"/>
    <property type="match status" value="1"/>
</dbReference>
<dbReference type="GO" id="GO:0003712">
    <property type="term" value="F:transcription coregulator activity"/>
    <property type="evidence" value="ECO:0007669"/>
    <property type="project" value="TreeGrafter"/>
</dbReference>
<comment type="catalytic activity">
    <reaction evidence="13">
        <text>L-lysyl-[protein] + acetyl-CoA = N(6)-acetyl-L-lysyl-[protein] + CoA + H(+)</text>
        <dbReference type="Rhea" id="RHEA:45948"/>
        <dbReference type="Rhea" id="RHEA-COMP:9752"/>
        <dbReference type="Rhea" id="RHEA-COMP:10731"/>
        <dbReference type="ChEBI" id="CHEBI:15378"/>
        <dbReference type="ChEBI" id="CHEBI:29969"/>
        <dbReference type="ChEBI" id="CHEBI:57287"/>
        <dbReference type="ChEBI" id="CHEBI:57288"/>
        <dbReference type="ChEBI" id="CHEBI:61930"/>
        <dbReference type="EC" id="2.3.1.48"/>
    </reaction>
</comment>
<dbReference type="InterPro" id="IPR016181">
    <property type="entry name" value="Acyl_CoA_acyltransferase"/>
</dbReference>
<dbReference type="GO" id="GO:0031507">
    <property type="term" value="P:heterochromatin formation"/>
    <property type="evidence" value="ECO:0007669"/>
    <property type="project" value="UniProtKB-ARBA"/>
</dbReference>
<dbReference type="GO" id="GO:0003682">
    <property type="term" value="F:chromatin binding"/>
    <property type="evidence" value="ECO:0007669"/>
    <property type="project" value="TreeGrafter"/>
</dbReference>
<keyword evidence="17" id="KW-1185">Reference proteome</keyword>
<dbReference type="SUPFAM" id="SSF55729">
    <property type="entry name" value="Acyl-CoA N-acyltransferases (Nat)"/>
    <property type="match status" value="1"/>
</dbReference>
<evidence type="ECO:0000259" key="15">
    <source>
        <dbReference type="PROSITE" id="PS51726"/>
    </source>
</evidence>
<feature type="region of interest" description="Disordered" evidence="14">
    <location>
        <begin position="758"/>
        <end position="1070"/>
    </location>
</feature>
<dbReference type="GO" id="GO:1990467">
    <property type="term" value="C:NuA3a histone acetyltransferase complex"/>
    <property type="evidence" value="ECO:0007669"/>
    <property type="project" value="TreeGrafter"/>
</dbReference>
<dbReference type="InterPro" id="IPR019787">
    <property type="entry name" value="Znf_PHD-finger"/>
</dbReference>
<dbReference type="STRING" id="40296.A0A0A2LQ99"/>
<dbReference type="Pfam" id="PF17772">
    <property type="entry name" value="zf-MYST"/>
    <property type="match status" value="1"/>
</dbReference>
<reference evidence="16 17" key="1">
    <citation type="journal article" date="2015" name="Mol. Plant Microbe Interact.">
        <title>Genome, transcriptome, and functional analyses of Penicillium expansum provide new insights into secondary metabolism and pathogenicity.</title>
        <authorList>
            <person name="Ballester A.R."/>
            <person name="Marcet-Houben M."/>
            <person name="Levin E."/>
            <person name="Sela N."/>
            <person name="Selma-Lazaro C."/>
            <person name="Carmona L."/>
            <person name="Wisniewski M."/>
            <person name="Droby S."/>
            <person name="Gonzalez-Candelas L."/>
            <person name="Gabaldon T."/>
        </authorList>
    </citation>
    <scope>NUCLEOTIDE SEQUENCE [LARGE SCALE GENOMIC DNA]</scope>
    <source>
        <strain evidence="16 17">PHI-1</strain>
    </source>
</reference>
<feature type="compositionally biased region" description="Acidic residues" evidence="14">
    <location>
        <begin position="1044"/>
        <end position="1064"/>
    </location>
</feature>
<keyword evidence="7" id="KW-0862">Zinc</keyword>
<gene>
    <name evidence="16" type="ORF">PITC_068930</name>
</gene>
<proteinExistence type="inferred from homology"/>
<dbReference type="Pfam" id="PF16866">
    <property type="entry name" value="PHD_4"/>
    <property type="match status" value="1"/>
</dbReference>
<feature type="compositionally biased region" description="Acidic residues" evidence="14">
    <location>
        <begin position="54"/>
        <end position="64"/>
    </location>
</feature>
<feature type="compositionally biased region" description="Basic and acidic residues" evidence="14">
    <location>
        <begin position="978"/>
        <end position="992"/>
    </location>
</feature>
<dbReference type="GO" id="GO:0008270">
    <property type="term" value="F:zinc ion binding"/>
    <property type="evidence" value="ECO:0007669"/>
    <property type="project" value="UniProtKB-KW"/>
</dbReference>
<dbReference type="EC" id="2.3.1.48" evidence="3 13"/>
<feature type="compositionally biased region" description="Acidic residues" evidence="14">
    <location>
        <begin position="76"/>
        <end position="86"/>
    </location>
</feature>
<evidence type="ECO:0000256" key="4">
    <source>
        <dbReference type="ARBA" id="ARBA00022679"/>
    </source>
</evidence>
<keyword evidence="4 16" id="KW-0808">Transferase</keyword>
<feature type="compositionally biased region" description="Acidic residues" evidence="14">
    <location>
        <begin position="135"/>
        <end position="151"/>
    </location>
</feature>
<organism evidence="16 17">
    <name type="scientific">Penicillium italicum</name>
    <name type="common">Blue mold</name>
    <dbReference type="NCBI Taxonomy" id="40296"/>
    <lineage>
        <taxon>Eukaryota</taxon>
        <taxon>Fungi</taxon>
        <taxon>Dikarya</taxon>
        <taxon>Ascomycota</taxon>
        <taxon>Pezizomycotina</taxon>
        <taxon>Eurotiomycetes</taxon>
        <taxon>Eurotiomycetidae</taxon>
        <taxon>Eurotiales</taxon>
        <taxon>Aspergillaceae</taxon>
        <taxon>Penicillium</taxon>
    </lineage>
</organism>
<accession>A0A0A2LQ99</accession>
<feature type="compositionally biased region" description="Basic and acidic residues" evidence="14">
    <location>
        <begin position="120"/>
        <end position="134"/>
    </location>
</feature>
<keyword evidence="8" id="KW-0156">Chromatin regulator</keyword>
<dbReference type="Proteomes" id="UP000030104">
    <property type="component" value="Unassembled WGS sequence"/>
</dbReference>
<evidence type="ECO:0000313" key="17">
    <source>
        <dbReference type="Proteomes" id="UP000030104"/>
    </source>
</evidence>
<evidence type="ECO:0000256" key="12">
    <source>
        <dbReference type="PIRSR" id="PIRSR602717-51"/>
    </source>
</evidence>
<feature type="compositionally biased region" description="Low complexity" evidence="14">
    <location>
        <begin position="865"/>
        <end position="880"/>
    </location>
</feature>
<evidence type="ECO:0000256" key="1">
    <source>
        <dbReference type="ARBA" id="ARBA00004123"/>
    </source>
</evidence>
<dbReference type="AlphaFoldDB" id="A0A0A2LQ99"/>
<evidence type="ECO:0000313" key="16">
    <source>
        <dbReference type="EMBL" id="KGO78430.1"/>
    </source>
</evidence>
<dbReference type="FunFam" id="3.30.60.60:FF:000001">
    <property type="entry name" value="Histone acetyltransferase"/>
    <property type="match status" value="1"/>
</dbReference>
<dbReference type="InterPro" id="IPR050603">
    <property type="entry name" value="MYST_HAT"/>
</dbReference>
<keyword evidence="16" id="KW-0012">Acyltransferase</keyword>
<feature type="region of interest" description="Disordered" evidence="14">
    <location>
        <begin position="1"/>
        <end position="154"/>
    </location>
</feature>
<dbReference type="InterPro" id="IPR036388">
    <property type="entry name" value="WH-like_DNA-bd_sf"/>
</dbReference>
<feature type="compositionally biased region" description="Acidic residues" evidence="14">
    <location>
        <begin position="96"/>
        <end position="116"/>
    </location>
</feature>